<evidence type="ECO:0000256" key="2">
    <source>
        <dbReference type="ARBA" id="ARBA00022656"/>
    </source>
</evidence>
<evidence type="ECO:0000256" key="4">
    <source>
        <dbReference type="ARBA" id="ARBA00023026"/>
    </source>
</evidence>
<dbReference type="Pfam" id="PF04829">
    <property type="entry name" value="PT-VENN"/>
    <property type="match status" value="1"/>
</dbReference>
<proteinExistence type="predicted"/>
<comment type="caution">
    <text evidence="7">The sequence shown here is derived from an EMBL/GenBank/DDBJ whole genome shotgun (WGS) entry which is preliminary data.</text>
</comment>
<dbReference type="EMBL" id="JACHNL010000003">
    <property type="protein sequence ID" value="MBB4723187.1"/>
    <property type="molecule type" value="Genomic_DNA"/>
</dbReference>
<reference evidence="7 8" key="1">
    <citation type="submission" date="2020-08" db="EMBL/GenBank/DDBJ databases">
        <title>Studying the diversity of plant-associated saprophytic bacteria and their role in host health and plant-pathogen interactions.</title>
        <authorList>
            <person name="Potnis N."/>
        </authorList>
    </citation>
    <scope>NUCLEOTIDE SEQUENCE [LARGE SCALE GENOMIC DNA]</scope>
    <source>
        <strain evidence="7 8">CFBP 7922</strain>
    </source>
</reference>
<evidence type="ECO:0000313" key="8">
    <source>
        <dbReference type="Proteomes" id="UP000576603"/>
    </source>
</evidence>
<gene>
    <name evidence="7" type="ORF">FHY32_001524</name>
</gene>
<keyword evidence="4" id="KW-0843">Virulence</keyword>
<dbReference type="InterPro" id="IPR029117">
    <property type="entry name" value="Ntox17"/>
</dbReference>
<accession>A0AAW3U2C2</accession>
<dbReference type="AlphaFoldDB" id="A0AAW3U2C2"/>
<comment type="subcellular location">
    <subcellularLocation>
        <location evidence="1">Target cell</location>
        <location evidence="1">Target cell cytoplasm</location>
    </subcellularLocation>
</comment>
<sequence>MLTADQRRDVVAQSNPEYNAAYDSKQHWGVGGDYSRALQAVTTIVVGGVSGQSAGQVATNALAPYAAQLIGKTFDPNHGSNPNAALQLVSHAVLGAVLAEVNGSSAGSGALAGASGELAAKYLTQTLYGDDPRAIDPVTGKFNPNLLPEQDKQMLVALSQAVGAIAGGLAGGSLLDAGIGAQIAGNAVTNNAMLSVDEVARIKEIANCDPEKEKRLLAAACSKKKCANGLNSNDPYYAIWSALQTEGDKPEYQDEKDWLSWQSQPVKYYSGSFADTVNGAQVVSVPLFTYTSFDALADWSSRNNVGTRTLGGLQMLGGATEVAGAFVAAPICTTGWGCFAVGYVAFSGADNAIGGSKTLFGGVPTPTLGGQALQMLGLSEDRAELVYGLTQLGAGVKAGNDLVGNIGGIVGDKVDIVQSFTYLEEPPFNPAGSAGAAQAWSMKGRIKYVELPSEGRIRYVPPKSYDPSSPLPRGPNNGYLDKFGNEWVKGPSRTAGQAFEWDVQLSRQGKAQLGWATRDGSHLNVSLDGRVTHK</sequence>
<evidence type="ECO:0000256" key="1">
    <source>
        <dbReference type="ARBA" id="ARBA00004219"/>
    </source>
</evidence>
<evidence type="ECO:0000256" key="3">
    <source>
        <dbReference type="ARBA" id="ARBA00022913"/>
    </source>
</evidence>
<dbReference type="GO" id="GO:0090729">
    <property type="term" value="F:toxin activity"/>
    <property type="evidence" value="ECO:0007669"/>
    <property type="project" value="UniProtKB-KW"/>
</dbReference>
<keyword evidence="3" id="KW-1266">Target cell cytoplasm</keyword>
<organism evidence="7 8">
    <name type="scientific">Xanthomonas euvesicatoria</name>
    <dbReference type="NCBI Taxonomy" id="456327"/>
    <lineage>
        <taxon>Bacteria</taxon>
        <taxon>Pseudomonadati</taxon>
        <taxon>Pseudomonadota</taxon>
        <taxon>Gammaproteobacteria</taxon>
        <taxon>Lysobacterales</taxon>
        <taxon>Lysobacteraceae</taxon>
        <taxon>Xanthomonas</taxon>
    </lineage>
</organism>
<feature type="domain" description="VENN motif-containing" evidence="5">
    <location>
        <begin position="145"/>
        <end position="193"/>
    </location>
</feature>
<dbReference type="RefSeq" id="WP_311540763.1">
    <property type="nucleotide sequence ID" value="NZ_JACHNK010000003.1"/>
</dbReference>
<name>A0AAW3U2C2_XANEU</name>
<dbReference type="InterPro" id="IPR006914">
    <property type="entry name" value="VENN_dom"/>
</dbReference>
<evidence type="ECO:0000259" key="5">
    <source>
        <dbReference type="Pfam" id="PF04829"/>
    </source>
</evidence>
<evidence type="ECO:0000259" key="6">
    <source>
        <dbReference type="Pfam" id="PF15524"/>
    </source>
</evidence>
<evidence type="ECO:0008006" key="9">
    <source>
        <dbReference type="Google" id="ProtNLM"/>
    </source>
</evidence>
<feature type="domain" description="Novel toxin 17" evidence="6">
    <location>
        <begin position="440"/>
        <end position="533"/>
    </location>
</feature>
<keyword evidence="2" id="KW-0800">Toxin</keyword>
<dbReference type="Pfam" id="PF15524">
    <property type="entry name" value="Ntox17"/>
    <property type="match status" value="1"/>
</dbReference>
<dbReference type="Proteomes" id="UP000576603">
    <property type="component" value="Unassembled WGS sequence"/>
</dbReference>
<protein>
    <recommendedName>
        <fullName evidence="9">Toxin CdiA</fullName>
    </recommendedName>
</protein>
<evidence type="ECO:0000313" key="7">
    <source>
        <dbReference type="EMBL" id="MBB4723187.1"/>
    </source>
</evidence>